<reference evidence="1" key="1">
    <citation type="submission" date="2019-12" db="EMBL/GenBank/DDBJ databases">
        <title>Genome sequencing and annotation of Brassica cretica.</title>
        <authorList>
            <person name="Studholme D.J."/>
            <person name="Sarris P."/>
        </authorList>
    </citation>
    <scope>NUCLEOTIDE SEQUENCE</scope>
    <source>
        <strain evidence="1">PFS-109/04</strain>
        <tissue evidence="1">Leaf</tissue>
    </source>
</reference>
<organism evidence="1 2">
    <name type="scientific">Brassica cretica</name>
    <name type="common">Mustard</name>
    <dbReference type="NCBI Taxonomy" id="69181"/>
    <lineage>
        <taxon>Eukaryota</taxon>
        <taxon>Viridiplantae</taxon>
        <taxon>Streptophyta</taxon>
        <taxon>Embryophyta</taxon>
        <taxon>Tracheophyta</taxon>
        <taxon>Spermatophyta</taxon>
        <taxon>Magnoliopsida</taxon>
        <taxon>eudicotyledons</taxon>
        <taxon>Gunneridae</taxon>
        <taxon>Pentapetalae</taxon>
        <taxon>rosids</taxon>
        <taxon>malvids</taxon>
        <taxon>Brassicales</taxon>
        <taxon>Brassicaceae</taxon>
        <taxon>Brassiceae</taxon>
        <taxon>Brassica</taxon>
    </lineage>
</organism>
<protein>
    <submittedName>
        <fullName evidence="1">Uncharacterized protein</fullName>
    </submittedName>
</protein>
<dbReference type="EMBL" id="QGKX02000095">
    <property type="protein sequence ID" value="KAF3573461.1"/>
    <property type="molecule type" value="Genomic_DNA"/>
</dbReference>
<dbReference type="AlphaFoldDB" id="A0A8S9RL96"/>
<comment type="caution">
    <text evidence="1">The sequence shown here is derived from an EMBL/GenBank/DDBJ whole genome shotgun (WGS) entry which is preliminary data.</text>
</comment>
<accession>A0A8S9RL96</accession>
<sequence length="108" mass="12304">MATVEEIMDLLFHPLTKVTTGPYLLHRDILEEICLESQLKLSICLLAVVASQDCDAWLLNAHTLGLGRSSERLMCPQDFMLYLAQLSHSLSYSPLTSYNLHERNWRGL</sequence>
<dbReference type="Proteomes" id="UP000712600">
    <property type="component" value="Unassembled WGS sequence"/>
</dbReference>
<proteinExistence type="predicted"/>
<evidence type="ECO:0000313" key="1">
    <source>
        <dbReference type="EMBL" id="KAF3573461.1"/>
    </source>
</evidence>
<gene>
    <name evidence="1" type="ORF">F2Q69_00061625</name>
</gene>
<evidence type="ECO:0000313" key="2">
    <source>
        <dbReference type="Proteomes" id="UP000712600"/>
    </source>
</evidence>
<name>A0A8S9RL96_BRACR</name>